<evidence type="ECO:0000313" key="3">
    <source>
        <dbReference type="WBParaSite" id="Hba_00978"/>
    </source>
</evidence>
<feature type="compositionally biased region" description="Basic residues" evidence="1">
    <location>
        <begin position="81"/>
        <end position="92"/>
    </location>
</feature>
<dbReference type="Proteomes" id="UP000095283">
    <property type="component" value="Unplaced"/>
</dbReference>
<accession>A0A1I7W8M8</accession>
<keyword evidence="2" id="KW-1185">Reference proteome</keyword>
<organism evidence="2 3">
    <name type="scientific">Heterorhabditis bacteriophora</name>
    <name type="common">Entomopathogenic nematode worm</name>
    <dbReference type="NCBI Taxonomy" id="37862"/>
    <lineage>
        <taxon>Eukaryota</taxon>
        <taxon>Metazoa</taxon>
        <taxon>Ecdysozoa</taxon>
        <taxon>Nematoda</taxon>
        <taxon>Chromadorea</taxon>
        <taxon>Rhabditida</taxon>
        <taxon>Rhabditina</taxon>
        <taxon>Rhabditomorpha</taxon>
        <taxon>Strongyloidea</taxon>
        <taxon>Heterorhabditidae</taxon>
        <taxon>Heterorhabditis</taxon>
    </lineage>
</organism>
<evidence type="ECO:0000313" key="2">
    <source>
        <dbReference type="Proteomes" id="UP000095283"/>
    </source>
</evidence>
<proteinExistence type="predicted"/>
<dbReference type="AlphaFoldDB" id="A0A1I7W8M8"/>
<reference evidence="3" key="1">
    <citation type="submission" date="2016-11" db="UniProtKB">
        <authorList>
            <consortium name="WormBaseParasite"/>
        </authorList>
    </citation>
    <scope>IDENTIFICATION</scope>
</reference>
<evidence type="ECO:0000256" key="1">
    <source>
        <dbReference type="SAM" id="MobiDB-lite"/>
    </source>
</evidence>
<protein>
    <submittedName>
        <fullName evidence="3">Secreted protein</fullName>
    </submittedName>
</protein>
<feature type="region of interest" description="Disordered" evidence="1">
    <location>
        <begin position="59"/>
        <end position="92"/>
    </location>
</feature>
<dbReference type="WBParaSite" id="Hba_00978">
    <property type="protein sequence ID" value="Hba_00978"/>
    <property type="gene ID" value="Hba_00978"/>
</dbReference>
<name>A0A1I7W8M8_HETBA</name>
<sequence>MNNRILCTMLFTHECACSSLFQTNAPMLYHPSPVRSTSSLVESSVTCNPLVFKSRSLEDNRSDLSSNNPHNSFEHTSSRVLRSRTRRPNPNS</sequence>